<protein>
    <submittedName>
        <fullName evidence="1">ORF86</fullName>
    </submittedName>
</protein>
<accession>A0AA48P7Q7</accession>
<organism evidence="1">
    <name type="scientific">Malaco herpesvirus 4</name>
    <dbReference type="NCBI Taxonomy" id="3031800"/>
    <lineage>
        <taxon>Viruses</taxon>
        <taxon>Duplodnaviria</taxon>
        <taxon>Heunggongvirae</taxon>
        <taxon>Peploviricota</taxon>
        <taxon>Herviviricetes</taxon>
        <taxon>Herpesvirales</taxon>
        <taxon>Malacoherpesviridae</taxon>
    </lineage>
</organism>
<name>A0AA48P7Q7_9VIRU</name>
<sequence length="135" mass="15327">MCCTNLLPVVTMSITQAWASLSWCTDTVQLEWLKLREVRYRRGRLLENAFCRSLNITDPLFLPHNQRDEVGSELPASPKPCETFLKSSLSILVMGNSTGFEYFGHARTVKYLNVVVGKPFTCNTHTIMTFLLHTA</sequence>
<evidence type="ECO:0000313" key="1">
    <source>
        <dbReference type="EMBL" id="DBA11700.1"/>
    </source>
</evidence>
<dbReference type="EMBL" id="BK063090">
    <property type="protein sequence ID" value="DBA11700.1"/>
    <property type="molecule type" value="Genomic_DNA"/>
</dbReference>
<reference evidence="1" key="1">
    <citation type="journal article" date="2023" name="Front. Mar. Sci.">
        <title>Tracing the invertebrate herpesviruses in the global sequence datasets.</title>
        <authorList>
            <person name="Rosani U."/>
            <person name="Gaia M."/>
            <person name="Delmont T.O."/>
            <person name="Krupovic M."/>
        </authorList>
    </citation>
    <scope>NUCLEOTIDE SEQUENCE</scope>
    <source>
        <strain evidence="1">MalacoHV4/Med/2018 155</strain>
    </source>
</reference>
<reference evidence="1" key="2">
    <citation type="submission" date="2023-01" db="EMBL/GenBank/DDBJ databases">
        <authorList>
            <person name="Rosani U."/>
            <person name="Delmont T.O."/>
            <person name="Gaia M."/>
            <person name="Krupovic M."/>
        </authorList>
    </citation>
    <scope>NUCLEOTIDE SEQUENCE</scope>
    <source>
        <strain evidence="1">MalacoHV4/Med/2018 155</strain>
    </source>
</reference>
<proteinExistence type="predicted"/>